<dbReference type="Proteomes" id="UP001249851">
    <property type="component" value="Unassembled WGS sequence"/>
</dbReference>
<reference evidence="1" key="1">
    <citation type="journal article" date="2023" name="G3 (Bethesda)">
        <title>Whole genome assembly and annotation of the endangered Caribbean coral Acropora cervicornis.</title>
        <authorList>
            <person name="Selwyn J.D."/>
            <person name="Vollmer S.V."/>
        </authorList>
    </citation>
    <scope>NUCLEOTIDE SEQUENCE</scope>
    <source>
        <strain evidence="1">K2</strain>
    </source>
</reference>
<reference evidence="1" key="2">
    <citation type="journal article" date="2023" name="Science">
        <title>Genomic signatures of disease resistance in endangered staghorn corals.</title>
        <authorList>
            <person name="Vollmer S.V."/>
            <person name="Selwyn J.D."/>
            <person name="Despard B.A."/>
            <person name="Roesel C.L."/>
        </authorList>
    </citation>
    <scope>NUCLEOTIDE SEQUENCE</scope>
    <source>
        <strain evidence="1">K2</strain>
    </source>
</reference>
<accession>A0AAD9PSR1</accession>
<proteinExistence type="predicted"/>
<comment type="caution">
    <text evidence="1">The sequence shown here is derived from an EMBL/GenBank/DDBJ whole genome shotgun (WGS) entry which is preliminary data.</text>
</comment>
<protein>
    <submittedName>
        <fullName evidence="1">Uncharacterized protein</fullName>
    </submittedName>
</protein>
<organism evidence="1 2">
    <name type="scientific">Acropora cervicornis</name>
    <name type="common">Staghorn coral</name>
    <dbReference type="NCBI Taxonomy" id="6130"/>
    <lineage>
        <taxon>Eukaryota</taxon>
        <taxon>Metazoa</taxon>
        <taxon>Cnidaria</taxon>
        <taxon>Anthozoa</taxon>
        <taxon>Hexacorallia</taxon>
        <taxon>Scleractinia</taxon>
        <taxon>Astrocoeniina</taxon>
        <taxon>Acroporidae</taxon>
        <taxon>Acropora</taxon>
    </lineage>
</organism>
<dbReference type="AlphaFoldDB" id="A0AAD9PSR1"/>
<gene>
    <name evidence="1" type="ORF">P5673_031678</name>
</gene>
<evidence type="ECO:0000313" key="1">
    <source>
        <dbReference type="EMBL" id="KAK2548211.1"/>
    </source>
</evidence>
<evidence type="ECO:0000313" key="2">
    <source>
        <dbReference type="Proteomes" id="UP001249851"/>
    </source>
</evidence>
<sequence length="95" mass="11124">MLLFSITHLLWLLFKRKKNNLNALVFVFATCSLNIPESCDRQVKICKWTDFVITLRALKSRARSSQADRIIVLQEFFCHVISLVYISDQYSQAVR</sequence>
<dbReference type="EMBL" id="JARQWQ010000153">
    <property type="protein sequence ID" value="KAK2548211.1"/>
    <property type="molecule type" value="Genomic_DNA"/>
</dbReference>
<name>A0AAD9PSR1_ACRCE</name>
<keyword evidence="2" id="KW-1185">Reference proteome</keyword>